<protein>
    <recommendedName>
        <fullName evidence="2">No apical meristem-associated C-terminal domain-containing protein</fullName>
    </recommendedName>
</protein>
<evidence type="ECO:0000256" key="1">
    <source>
        <dbReference type="SAM" id="Coils"/>
    </source>
</evidence>
<evidence type="ECO:0000259" key="2">
    <source>
        <dbReference type="Pfam" id="PF14303"/>
    </source>
</evidence>
<comment type="caution">
    <text evidence="3">The sequence shown here is derived from an EMBL/GenBank/DDBJ whole genome shotgun (WGS) entry which is preliminary data.</text>
</comment>
<dbReference type="Proteomes" id="UP001152523">
    <property type="component" value="Unassembled WGS sequence"/>
</dbReference>
<reference evidence="3" key="1">
    <citation type="submission" date="2022-07" db="EMBL/GenBank/DDBJ databases">
        <authorList>
            <person name="Macas J."/>
            <person name="Novak P."/>
            <person name="Neumann P."/>
        </authorList>
    </citation>
    <scope>NUCLEOTIDE SEQUENCE</scope>
</reference>
<dbReference type="AlphaFoldDB" id="A0AAV0CXR3"/>
<keyword evidence="1" id="KW-0175">Coiled coil</keyword>
<keyword evidence="4" id="KW-1185">Reference proteome</keyword>
<evidence type="ECO:0000313" key="3">
    <source>
        <dbReference type="EMBL" id="CAH9088065.1"/>
    </source>
</evidence>
<sequence length="215" mass="25343">MYEKVFSDKKIKEFKYIHCWELLITNPKWCTSQLTKASGLNKSASDNKTAAEVCDTSPIPEKHGLESEQIKSDGIVRPLGRKSCKDRKRKLNSENGVIEILNKIQCSFDKQIEFNKVELEMKKENQMKEYAFREELMKKEIELKEHNRKLREEAQLMKEEQEMKKKEKEMRQRRVDQDRVMSIDLSRLPPSTRATYEILQAQILKEWEIGSTSGI</sequence>
<feature type="domain" description="No apical meristem-associated C-terminal" evidence="2">
    <location>
        <begin position="12"/>
        <end position="203"/>
    </location>
</feature>
<gene>
    <name evidence="3" type="ORF">CEPIT_LOCUS10332</name>
</gene>
<proteinExistence type="predicted"/>
<organism evidence="3 4">
    <name type="scientific">Cuscuta epithymum</name>
    <dbReference type="NCBI Taxonomy" id="186058"/>
    <lineage>
        <taxon>Eukaryota</taxon>
        <taxon>Viridiplantae</taxon>
        <taxon>Streptophyta</taxon>
        <taxon>Embryophyta</taxon>
        <taxon>Tracheophyta</taxon>
        <taxon>Spermatophyta</taxon>
        <taxon>Magnoliopsida</taxon>
        <taxon>eudicotyledons</taxon>
        <taxon>Gunneridae</taxon>
        <taxon>Pentapetalae</taxon>
        <taxon>asterids</taxon>
        <taxon>lamiids</taxon>
        <taxon>Solanales</taxon>
        <taxon>Convolvulaceae</taxon>
        <taxon>Cuscuteae</taxon>
        <taxon>Cuscuta</taxon>
        <taxon>Cuscuta subgen. Cuscuta</taxon>
    </lineage>
</organism>
<dbReference type="Pfam" id="PF14303">
    <property type="entry name" value="NAM-associated"/>
    <property type="match status" value="1"/>
</dbReference>
<accession>A0AAV0CXR3</accession>
<dbReference type="EMBL" id="CAMAPF010000059">
    <property type="protein sequence ID" value="CAH9088065.1"/>
    <property type="molecule type" value="Genomic_DNA"/>
</dbReference>
<feature type="coiled-coil region" evidence="1">
    <location>
        <begin position="133"/>
        <end position="176"/>
    </location>
</feature>
<name>A0AAV0CXR3_9ASTE</name>
<evidence type="ECO:0000313" key="4">
    <source>
        <dbReference type="Proteomes" id="UP001152523"/>
    </source>
</evidence>
<dbReference type="InterPro" id="IPR029466">
    <property type="entry name" value="NAM-associated_C"/>
</dbReference>